<gene>
    <name evidence="1" type="ORF">IHE71_16545</name>
</gene>
<keyword evidence="2" id="KW-1185">Reference proteome</keyword>
<protein>
    <submittedName>
        <fullName evidence="1">Uncharacterized protein</fullName>
    </submittedName>
</protein>
<evidence type="ECO:0000313" key="2">
    <source>
        <dbReference type="Proteomes" id="UP000625527"/>
    </source>
</evidence>
<name>A0ABR9N0W8_9MICO</name>
<proteinExistence type="predicted"/>
<comment type="caution">
    <text evidence="1">The sequence shown here is derived from an EMBL/GenBank/DDBJ whole genome shotgun (WGS) entry which is preliminary data.</text>
</comment>
<accession>A0ABR9N0W8</accession>
<sequence length="509" mass="55866">MPNDMKPEALLNKVLGKVTDVLINGDGTVLPKATDHYLAFMSPGIPLLDDDFNYALEGFGGVNRHNVDTADLPGSVGPKDATAPSTEASAAAMASDALAKYQRAEAFQAMCDLIPDTTGIVDSNRINVWNPESRVSSVYALALQMSQVYDIQPDEETKAKIERWRSLLQTEEQDIVDPETTTLVPSKLVKRYQEKQFEWLKAATEYQNLRVDALTATNQEAVHRFATTASIIEMKVRAAANDWATNGYRDEYDRIAAAIASVEGRSYALLKQRYVEDFTRGVLTNPSSGANFLYTSPAPASFARGGSGWTEFTFGSGDYQSANSFSSSTSSGGGGFSIFGIGVSGSGSVTRTKWEGTIDASNFTLTMKIARVPIYRPWFHLDFLKSQYWRFAQNDTVVKDQLISDGQSPPQGLMPSITTECVFVRDVRIHFGESHSDYMSKFETVRGGGGFSFGPWWAGGSHVNQSDSRTFDSTWSNEGISINGLQLLGFVCHTLPRSPEPSPEITDWI</sequence>
<dbReference type="RefSeq" id="WP_192863870.1">
    <property type="nucleotide sequence ID" value="NZ_JADAQT010000099.1"/>
</dbReference>
<dbReference type="Proteomes" id="UP000625527">
    <property type="component" value="Unassembled WGS sequence"/>
</dbReference>
<reference evidence="1 2" key="1">
    <citation type="submission" date="2020-10" db="EMBL/GenBank/DDBJ databases">
        <title>Myceligenerans pegani sp. nov., an endophytic actinomycete isolated from Peganum harmala L. in Xinjiang, China.</title>
        <authorList>
            <person name="Xin L."/>
        </authorList>
    </citation>
    <scope>NUCLEOTIDE SEQUENCE [LARGE SCALE GENOMIC DNA]</scope>
    <source>
        <strain evidence="1 2">TRM65318</strain>
    </source>
</reference>
<organism evidence="1 2">
    <name type="scientific">Myceligenerans pegani</name>
    <dbReference type="NCBI Taxonomy" id="2776917"/>
    <lineage>
        <taxon>Bacteria</taxon>
        <taxon>Bacillati</taxon>
        <taxon>Actinomycetota</taxon>
        <taxon>Actinomycetes</taxon>
        <taxon>Micrococcales</taxon>
        <taxon>Promicromonosporaceae</taxon>
        <taxon>Myceligenerans</taxon>
    </lineage>
</organism>
<dbReference type="EMBL" id="JADAQT010000099">
    <property type="protein sequence ID" value="MBE1877302.1"/>
    <property type="molecule type" value="Genomic_DNA"/>
</dbReference>
<evidence type="ECO:0000313" key="1">
    <source>
        <dbReference type="EMBL" id="MBE1877302.1"/>
    </source>
</evidence>